<name>A0A5B8UPD3_9BACT</name>
<dbReference type="AlphaFoldDB" id="A0A5B8UPD3"/>
<dbReference type="EMBL" id="CP042433">
    <property type="protein sequence ID" value="QEC58547.1"/>
    <property type="molecule type" value="Genomic_DNA"/>
</dbReference>
<reference evidence="2 3" key="1">
    <citation type="journal article" date="2015" name="Int. J. Syst. Evol. Microbiol.">
        <title>Flavisolibacter ginsenosidimutans sp. nov., with ginsenoside-converting activity isolated from soil used for cultivating ginseng.</title>
        <authorList>
            <person name="Zhao Y."/>
            <person name="Liu Q."/>
            <person name="Kang M.S."/>
            <person name="Jin F."/>
            <person name="Yu H."/>
            <person name="Im W.T."/>
        </authorList>
    </citation>
    <scope>NUCLEOTIDE SEQUENCE [LARGE SCALE GENOMIC DNA]</scope>
    <source>
        <strain evidence="2 3">Gsoil 636</strain>
    </source>
</reference>
<dbReference type="OrthoDB" id="933179at2"/>
<feature type="domain" description="Calcineurin-like phosphoesterase" evidence="1">
    <location>
        <begin position="13"/>
        <end position="189"/>
    </location>
</feature>
<keyword evidence="3" id="KW-1185">Reference proteome</keyword>
<dbReference type="Gene3D" id="3.60.21.10">
    <property type="match status" value="1"/>
</dbReference>
<evidence type="ECO:0000259" key="1">
    <source>
        <dbReference type="Pfam" id="PF00149"/>
    </source>
</evidence>
<dbReference type="SUPFAM" id="SSF56300">
    <property type="entry name" value="Metallo-dependent phosphatases"/>
    <property type="match status" value="1"/>
</dbReference>
<accession>A0A5B8UPD3</accession>
<dbReference type="PANTHER" id="PTHR43143:SF1">
    <property type="entry name" value="SERINE_THREONINE-PROTEIN PHOSPHATASE CPPED1"/>
    <property type="match status" value="1"/>
</dbReference>
<dbReference type="InterPro" id="IPR029052">
    <property type="entry name" value="Metallo-depent_PP-like"/>
</dbReference>
<evidence type="ECO:0000313" key="2">
    <source>
        <dbReference type="EMBL" id="QEC58547.1"/>
    </source>
</evidence>
<dbReference type="InterPro" id="IPR004843">
    <property type="entry name" value="Calcineurin-like_PHP"/>
</dbReference>
<dbReference type="KEGG" id="fgg:FSB75_15230"/>
<gene>
    <name evidence="2" type="ORF">FSB75_15230</name>
</gene>
<dbReference type="GO" id="GO:0016787">
    <property type="term" value="F:hydrolase activity"/>
    <property type="evidence" value="ECO:0007669"/>
    <property type="project" value="InterPro"/>
</dbReference>
<dbReference type="Pfam" id="PF00149">
    <property type="entry name" value="Metallophos"/>
    <property type="match status" value="1"/>
</dbReference>
<dbReference type="PANTHER" id="PTHR43143">
    <property type="entry name" value="METALLOPHOSPHOESTERASE, CALCINEURIN SUPERFAMILY"/>
    <property type="match status" value="1"/>
</dbReference>
<organism evidence="2 3">
    <name type="scientific">Flavisolibacter ginsenosidimutans</name>
    <dbReference type="NCBI Taxonomy" id="661481"/>
    <lineage>
        <taxon>Bacteria</taxon>
        <taxon>Pseudomonadati</taxon>
        <taxon>Bacteroidota</taxon>
        <taxon>Chitinophagia</taxon>
        <taxon>Chitinophagales</taxon>
        <taxon>Chitinophagaceae</taxon>
        <taxon>Flavisolibacter</taxon>
    </lineage>
</organism>
<proteinExistence type="predicted"/>
<protein>
    <submittedName>
        <fullName evidence="2">Metallophosphoesterase</fullName>
    </submittedName>
</protein>
<sequence>MWVETLFLKKDHNQQATKLLFDAVTKRKPGAFFIMGDVVNLGYSNHQWKPMDAYLKSLRDENVPVYAALGNHEVMGQAGKGMRKFQKRFPDHVPTGYLEVKDSVAVILLNSNFGTLSAEQNTAQIAWYKQTLQKLDADPAIQFIISGCHHSPYTNSKIVGSSKDVQEKFVPLFMASKKSRLFISGHSHNFEHFQKGGKDFLVIGGGGGLHQPLRTGQGCLDDLAVDYKPQFHYLTVKRCGDELKVSSVQLKKDFTCFDNGQSLVIGKEAIPLADVAAVKATK</sequence>
<dbReference type="Proteomes" id="UP000321204">
    <property type="component" value="Chromosome"/>
</dbReference>
<evidence type="ECO:0000313" key="3">
    <source>
        <dbReference type="Proteomes" id="UP000321204"/>
    </source>
</evidence>
<dbReference type="InterPro" id="IPR051918">
    <property type="entry name" value="STPP_CPPED1"/>
</dbReference>